<accession>A0ABT3ZHI0</accession>
<dbReference type="NCBIfam" id="NF033572">
    <property type="entry name" value="transpos_ISKra4"/>
    <property type="match status" value="1"/>
</dbReference>
<gene>
    <name evidence="1" type="ORF">OEG84_24160</name>
</gene>
<reference evidence="1" key="1">
    <citation type="submission" date="2022-10" db="EMBL/GenBank/DDBJ databases">
        <title>Hoeflea sp. G2-23, isolated from marine algae.</title>
        <authorList>
            <person name="Kristyanto S."/>
            <person name="Kim J.M."/>
            <person name="Jeon C.O."/>
        </authorList>
    </citation>
    <scope>NUCLEOTIDE SEQUENCE</scope>
    <source>
        <strain evidence="1">G2-23</strain>
    </source>
</reference>
<organism evidence="1 2">
    <name type="scientific">Hoeflea algicola</name>
    <dbReference type="NCBI Taxonomy" id="2983763"/>
    <lineage>
        <taxon>Bacteria</taxon>
        <taxon>Pseudomonadati</taxon>
        <taxon>Pseudomonadota</taxon>
        <taxon>Alphaproteobacteria</taxon>
        <taxon>Hyphomicrobiales</taxon>
        <taxon>Rhizobiaceae</taxon>
        <taxon>Hoeflea</taxon>
    </lineage>
</organism>
<dbReference type="RefSeq" id="WP_267656596.1">
    <property type="nucleotide sequence ID" value="NZ_JAOVZR010000003.1"/>
</dbReference>
<proteinExistence type="predicted"/>
<dbReference type="EMBL" id="JAOVZR010000003">
    <property type="protein sequence ID" value="MCY0150709.1"/>
    <property type="molecule type" value="Genomic_DNA"/>
</dbReference>
<name>A0ABT3ZHI0_9HYPH</name>
<protein>
    <submittedName>
        <fullName evidence="1">ISKra4 family transposase</fullName>
    </submittedName>
</protein>
<comment type="caution">
    <text evidence="1">The sequence shown here is derived from an EMBL/GenBank/DDBJ whole genome shotgun (WGS) entry which is preliminary data.</text>
</comment>
<evidence type="ECO:0000313" key="2">
    <source>
        <dbReference type="Proteomes" id="UP001073227"/>
    </source>
</evidence>
<keyword evidence="2" id="KW-1185">Reference proteome</keyword>
<dbReference type="Proteomes" id="UP001073227">
    <property type="component" value="Unassembled WGS sequence"/>
</dbReference>
<sequence length="451" mass="50912">MSQLKMNVVVELVGTDGVRQRREIAVVERMVEGARFDDFGLSLEDGKVIQRRLQEELTQFQVDQASQHDRKCHDCGCLRGVHDYRSRTVHSLFGICRLRVPRFRGCVSGKPAKAKIGYIETLLKGRATPELERVQAELGSRLSFREAARVLDLFVPAARPHNHRTIVNRLAKVADQIEKWDAASPYRMSRAGGSSISVFIDGAYIRAVPGYQSRHFEIAMGRVVSPGRLPRQFAAAPHVATGKHDAVRAAMRAQGWLPGRDVTVFSDGDVGLQSIVLSATREPVTHILDWFHLSMRLRHIEQTWQGLRHIGDLNIYLRDVAVDVPRLRHLLWSGYVREATRAVKNMLYQLEQHTTLREANQKLKRLSVLISNLRSYLVQNTTSIVDYCHRYWSGQPISSSPAESAANNLVNARMNKKRQMRWSPAGAHRVLQVRAAVADGRLKQAKFALAA</sequence>
<evidence type="ECO:0000313" key="1">
    <source>
        <dbReference type="EMBL" id="MCY0150709.1"/>
    </source>
</evidence>